<dbReference type="RefSeq" id="XP_001245140.1">
    <property type="nucleotide sequence ID" value="XM_001245139.1"/>
</dbReference>
<dbReference type="CDD" id="cd00167">
    <property type="entry name" value="SANT"/>
    <property type="match status" value="1"/>
</dbReference>
<evidence type="ECO:0000313" key="2">
    <source>
        <dbReference type="EMBL" id="EAS33557.1"/>
    </source>
</evidence>
<organism evidence="2 3">
    <name type="scientific">Coccidioides immitis (strain RS)</name>
    <name type="common">Valley fever fungus</name>
    <dbReference type="NCBI Taxonomy" id="246410"/>
    <lineage>
        <taxon>Eukaryota</taxon>
        <taxon>Fungi</taxon>
        <taxon>Dikarya</taxon>
        <taxon>Ascomycota</taxon>
        <taxon>Pezizomycotina</taxon>
        <taxon>Eurotiomycetes</taxon>
        <taxon>Eurotiomycetidae</taxon>
        <taxon>Onygenales</taxon>
        <taxon>Onygenaceae</taxon>
        <taxon>Coccidioides</taxon>
    </lineage>
</organism>
<dbReference type="GeneID" id="4565150"/>
<proteinExistence type="predicted"/>
<dbReference type="VEuPathDB" id="FungiDB:CIMG_04581"/>
<evidence type="ECO:0000256" key="1">
    <source>
        <dbReference type="SAM" id="MobiDB-lite"/>
    </source>
</evidence>
<protein>
    <recommendedName>
        <fullName evidence="4">Myb-like domain-containing protein</fullName>
    </recommendedName>
</protein>
<dbReference type="InParanoid" id="A0A0E1RX55"/>
<name>A0A0E1RX55_COCIM</name>
<dbReference type="STRING" id="246410.A0A0E1RX55"/>
<evidence type="ECO:0008006" key="4">
    <source>
        <dbReference type="Google" id="ProtNLM"/>
    </source>
</evidence>
<dbReference type="Proteomes" id="UP000001261">
    <property type="component" value="Unassembled WGS sequence"/>
</dbReference>
<dbReference type="InterPro" id="IPR001005">
    <property type="entry name" value="SANT/Myb"/>
</dbReference>
<sequence length="325" mass="36366">MHPITAADILKTSRFRSPKPSEDTGRSNHGVQKHQRSASAGAGRAWTEEEEVYLVRSRMHKMPYKHIALHLRKTELACRLHYHQMLYGSNRRRRSESISSIVSSCTTTYAPEEQPQDKEPLVPSPPRTPPTESCSGPSSAAASPQCSRLHVPILPKPVTQMNSTHTANYPYDKKLRLDTSFADNSQYNQLQVDLGRLRSLYDAYRHSFWSLIASEYSKDPELSGPRLEEAFFHSALAPSPDRLLPMPTPRCSPKSMTPTIHEELPEAAQLPPANPAGFRAINESGQKRRSSSTSSNASQRIEKCAVASLLTVEKEVWAPKEIVSR</sequence>
<dbReference type="KEGG" id="cim:CIMG_04581"/>
<dbReference type="OrthoDB" id="5399305at2759"/>
<feature type="compositionally biased region" description="Low complexity" evidence="1">
    <location>
        <begin position="133"/>
        <end position="146"/>
    </location>
</feature>
<evidence type="ECO:0000313" key="3">
    <source>
        <dbReference type="Proteomes" id="UP000001261"/>
    </source>
</evidence>
<reference evidence="3" key="1">
    <citation type="journal article" date="2009" name="Genome Res.">
        <title>Comparative genomic analyses of the human fungal pathogens Coccidioides and their relatives.</title>
        <authorList>
            <person name="Sharpton T.J."/>
            <person name="Stajich J.E."/>
            <person name="Rounsley S.D."/>
            <person name="Gardner M.J."/>
            <person name="Wortman J.R."/>
            <person name="Jordar V.S."/>
            <person name="Maiti R."/>
            <person name="Kodira C.D."/>
            <person name="Neafsey D.E."/>
            <person name="Zeng Q."/>
            <person name="Hung C.-Y."/>
            <person name="McMahan C."/>
            <person name="Muszewska A."/>
            <person name="Grynberg M."/>
            <person name="Mandel M.A."/>
            <person name="Kellner E.M."/>
            <person name="Barker B.M."/>
            <person name="Galgiani J.N."/>
            <person name="Orbach M.J."/>
            <person name="Kirkland T.N."/>
            <person name="Cole G.T."/>
            <person name="Henn M.R."/>
            <person name="Birren B.W."/>
            <person name="Taylor J.W."/>
        </authorList>
    </citation>
    <scope>NUCLEOTIDE SEQUENCE [LARGE SCALE GENOMIC DNA]</scope>
    <source>
        <strain evidence="3">RS</strain>
    </source>
</reference>
<feature type="region of interest" description="Disordered" evidence="1">
    <location>
        <begin position="264"/>
        <end position="299"/>
    </location>
</feature>
<dbReference type="AlphaFoldDB" id="A0A0E1RX55"/>
<feature type="region of interest" description="Disordered" evidence="1">
    <location>
        <begin position="1"/>
        <end position="46"/>
    </location>
</feature>
<reference evidence="3" key="2">
    <citation type="journal article" date="2010" name="Genome Res.">
        <title>Population genomic sequencing of Coccidioides fungi reveals recent hybridization and transposon control.</title>
        <authorList>
            <person name="Neafsey D.E."/>
            <person name="Barker B.M."/>
            <person name="Sharpton T.J."/>
            <person name="Stajich J.E."/>
            <person name="Park D.J."/>
            <person name="Whiston E."/>
            <person name="Hung C.-Y."/>
            <person name="McMahan C."/>
            <person name="White J."/>
            <person name="Sykes S."/>
            <person name="Heiman D."/>
            <person name="Young S."/>
            <person name="Zeng Q."/>
            <person name="Abouelleil A."/>
            <person name="Aftuck L."/>
            <person name="Bessette D."/>
            <person name="Brown A."/>
            <person name="FitzGerald M."/>
            <person name="Lui A."/>
            <person name="Macdonald J.P."/>
            <person name="Priest M."/>
            <person name="Orbach M.J."/>
            <person name="Galgiani J.N."/>
            <person name="Kirkland T.N."/>
            <person name="Cole G.T."/>
            <person name="Birren B.W."/>
            <person name="Henn M.R."/>
            <person name="Taylor J.W."/>
            <person name="Rounsley S.D."/>
        </authorList>
    </citation>
    <scope>GENOME REANNOTATION</scope>
    <source>
        <strain evidence="3">RS</strain>
    </source>
</reference>
<gene>
    <name evidence="2" type="ORF">CIMG_04581</name>
</gene>
<feature type="region of interest" description="Disordered" evidence="1">
    <location>
        <begin position="105"/>
        <end position="146"/>
    </location>
</feature>
<accession>A0A0E1RX55</accession>
<dbReference type="OMA" id="SAPRDNM"/>
<keyword evidence="3" id="KW-1185">Reference proteome</keyword>
<dbReference type="EMBL" id="GG704914">
    <property type="protein sequence ID" value="EAS33557.1"/>
    <property type="molecule type" value="Genomic_DNA"/>
</dbReference>